<dbReference type="CDD" id="cd01310">
    <property type="entry name" value="TatD_DNAse"/>
    <property type="match status" value="1"/>
</dbReference>
<dbReference type="PIRSF" id="PIRSF005902">
    <property type="entry name" value="DNase_TatD"/>
    <property type="match status" value="1"/>
</dbReference>
<sequence length="262" mass="29410">MFIDSHCHLDRIDLQPYGGDFAGFVGAARAQQISRMLCIGIDLEAYPAMRRLIEPYPDISLSVGVHPNVTDGREPGVEDLLELGSDARVIAIGETGLDYFRSQGDLGWQFRRFRNHIAVAKQLNKPLIIHTREAGQDALQVLREEGADTVGGIIHCFTEDWDYAEKALELNFYISFSGIVTFKNAEAIKDVARRIPADRYLIETDSPYLAPVPHRGKPNYPLYVRYVAEHIAELRGVDVETVARQSTENFYRLFAGGFGEAH</sequence>
<dbReference type="GO" id="GO:0005829">
    <property type="term" value="C:cytosol"/>
    <property type="evidence" value="ECO:0007669"/>
    <property type="project" value="TreeGrafter"/>
</dbReference>
<dbReference type="FunFam" id="3.20.20.140:FF:000005">
    <property type="entry name" value="TatD family hydrolase"/>
    <property type="match status" value="1"/>
</dbReference>
<comment type="similarity">
    <text evidence="1">Belongs to the metallo-dependent hydrolases superfamily. TatD-type hydrolase family.</text>
</comment>
<dbReference type="EMBL" id="LUUK01000145">
    <property type="protein sequence ID" value="OAI20143.1"/>
    <property type="molecule type" value="Genomic_DNA"/>
</dbReference>
<feature type="binding site" evidence="4">
    <location>
        <position position="205"/>
    </location>
    <ligand>
        <name>a divalent metal cation</name>
        <dbReference type="ChEBI" id="CHEBI:60240"/>
        <label>1</label>
    </ligand>
</feature>
<dbReference type="InterPro" id="IPR015991">
    <property type="entry name" value="TatD/YcfH-like"/>
</dbReference>
<proteinExistence type="inferred from homology"/>
<dbReference type="RefSeq" id="WP_064027440.1">
    <property type="nucleotide sequence ID" value="NZ_LUUK01000145.1"/>
</dbReference>
<comment type="caution">
    <text evidence="5">The sequence shown here is derived from an EMBL/GenBank/DDBJ whole genome shotgun (WGS) entry which is preliminary data.</text>
</comment>
<dbReference type="OrthoDB" id="9810005at2"/>
<organism evidence="5 6">
    <name type="scientific">Methylomonas koyamae</name>
    <dbReference type="NCBI Taxonomy" id="702114"/>
    <lineage>
        <taxon>Bacteria</taxon>
        <taxon>Pseudomonadati</taxon>
        <taxon>Pseudomonadota</taxon>
        <taxon>Gammaproteobacteria</taxon>
        <taxon>Methylococcales</taxon>
        <taxon>Methylococcaceae</taxon>
        <taxon>Methylomonas</taxon>
    </lineage>
</organism>
<dbReference type="Proteomes" id="UP000077628">
    <property type="component" value="Unassembled WGS sequence"/>
</dbReference>
<accession>A0A177NS76</accession>
<dbReference type="AlphaFoldDB" id="A0A177NS76"/>
<dbReference type="GO" id="GO:0016788">
    <property type="term" value="F:hydrolase activity, acting on ester bonds"/>
    <property type="evidence" value="ECO:0007669"/>
    <property type="project" value="InterPro"/>
</dbReference>
<protein>
    <submittedName>
        <fullName evidence="5">Deoxyribonuclease</fullName>
    </submittedName>
</protein>
<keyword evidence="2 4" id="KW-0479">Metal-binding</keyword>
<dbReference type="Pfam" id="PF01026">
    <property type="entry name" value="TatD_DNase"/>
    <property type="match status" value="1"/>
</dbReference>
<feature type="binding site" evidence="4">
    <location>
        <position position="130"/>
    </location>
    <ligand>
        <name>a divalent metal cation</name>
        <dbReference type="ChEBI" id="CHEBI:60240"/>
        <label>2</label>
    </ligand>
</feature>
<feature type="binding site" evidence="4">
    <location>
        <position position="8"/>
    </location>
    <ligand>
        <name>a divalent metal cation</name>
        <dbReference type="ChEBI" id="CHEBI:60240"/>
        <label>1</label>
    </ligand>
</feature>
<dbReference type="Gene3D" id="3.20.20.140">
    <property type="entry name" value="Metal-dependent hydrolases"/>
    <property type="match status" value="1"/>
</dbReference>
<name>A0A177NS76_9GAMM</name>
<evidence type="ECO:0000313" key="5">
    <source>
        <dbReference type="EMBL" id="OAI20143.1"/>
    </source>
</evidence>
<dbReference type="STRING" id="702114.A1355_03020"/>
<feature type="binding site" evidence="4">
    <location>
        <position position="155"/>
    </location>
    <ligand>
        <name>a divalent metal cation</name>
        <dbReference type="ChEBI" id="CHEBI:60240"/>
        <label>2</label>
    </ligand>
</feature>
<evidence type="ECO:0000256" key="3">
    <source>
        <dbReference type="ARBA" id="ARBA00022801"/>
    </source>
</evidence>
<dbReference type="InterPro" id="IPR018228">
    <property type="entry name" value="DNase_TatD-rel_CS"/>
</dbReference>
<dbReference type="PROSITE" id="PS01137">
    <property type="entry name" value="TATD_1"/>
    <property type="match status" value="1"/>
</dbReference>
<dbReference type="SUPFAM" id="SSF51556">
    <property type="entry name" value="Metallo-dependent hydrolases"/>
    <property type="match status" value="1"/>
</dbReference>
<feature type="binding site" evidence="4">
    <location>
        <position position="94"/>
    </location>
    <ligand>
        <name>a divalent metal cation</name>
        <dbReference type="ChEBI" id="CHEBI:60240"/>
        <label>1</label>
    </ligand>
</feature>
<dbReference type="InterPro" id="IPR032466">
    <property type="entry name" value="Metal_Hydrolase"/>
</dbReference>
<evidence type="ECO:0000313" key="6">
    <source>
        <dbReference type="Proteomes" id="UP000077628"/>
    </source>
</evidence>
<gene>
    <name evidence="5" type="ORF">A1355_03020</name>
</gene>
<keyword evidence="6" id="KW-1185">Reference proteome</keyword>
<dbReference type="NCBIfam" id="TIGR00010">
    <property type="entry name" value="YchF/TatD family DNA exonuclease"/>
    <property type="match status" value="1"/>
</dbReference>
<dbReference type="GO" id="GO:0046872">
    <property type="term" value="F:metal ion binding"/>
    <property type="evidence" value="ECO:0007669"/>
    <property type="project" value="UniProtKB-KW"/>
</dbReference>
<keyword evidence="3" id="KW-0378">Hydrolase</keyword>
<evidence type="ECO:0000256" key="4">
    <source>
        <dbReference type="PIRSR" id="PIRSR005902-1"/>
    </source>
</evidence>
<dbReference type="GO" id="GO:0004536">
    <property type="term" value="F:DNA nuclease activity"/>
    <property type="evidence" value="ECO:0007669"/>
    <property type="project" value="InterPro"/>
</dbReference>
<feature type="binding site" evidence="4">
    <location>
        <position position="6"/>
    </location>
    <ligand>
        <name>a divalent metal cation</name>
        <dbReference type="ChEBI" id="CHEBI:60240"/>
        <label>1</label>
    </ligand>
</feature>
<evidence type="ECO:0000256" key="2">
    <source>
        <dbReference type="ARBA" id="ARBA00022723"/>
    </source>
</evidence>
<evidence type="ECO:0000256" key="1">
    <source>
        <dbReference type="ARBA" id="ARBA00009275"/>
    </source>
</evidence>
<dbReference type="PANTHER" id="PTHR46124">
    <property type="entry name" value="D-AMINOACYL-TRNA DEACYLASE"/>
    <property type="match status" value="1"/>
</dbReference>
<reference evidence="6" key="1">
    <citation type="submission" date="2016-03" db="EMBL/GenBank/DDBJ databases">
        <authorList>
            <person name="Heylen K."/>
            <person name="De Vos P."/>
            <person name="Vekeman B."/>
        </authorList>
    </citation>
    <scope>NUCLEOTIDE SEQUENCE [LARGE SCALE GENOMIC DNA]</scope>
    <source>
        <strain evidence="6">R-45383</strain>
    </source>
</reference>
<dbReference type="InterPro" id="IPR001130">
    <property type="entry name" value="TatD-like"/>
</dbReference>
<dbReference type="PANTHER" id="PTHR46124:SF2">
    <property type="entry name" value="D-AMINOACYL-TRNA DEACYLASE"/>
    <property type="match status" value="1"/>
</dbReference>